<keyword evidence="2" id="KW-0808">Transferase</keyword>
<dbReference type="Gene3D" id="3.90.550.10">
    <property type="entry name" value="Spore Coat Polysaccharide Biosynthesis Protein SpsA, Chain A"/>
    <property type="match status" value="1"/>
</dbReference>
<dbReference type="Proteomes" id="UP000567179">
    <property type="component" value="Unassembled WGS sequence"/>
</dbReference>
<dbReference type="InterPro" id="IPR002685">
    <property type="entry name" value="Glyco_trans_15"/>
</dbReference>
<evidence type="ECO:0008006" key="6">
    <source>
        <dbReference type="Google" id="ProtNLM"/>
    </source>
</evidence>
<evidence type="ECO:0000313" key="5">
    <source>
        <dbReference type="Proteomes" id="UP000567179"/>
    </source>
</evidence>
<dbReference type="PANTHER" id="PTHR31121">
    <property type="entry name" value="ALPHA-1,2 MANNOSYLTRANSFERASE KTR1"/>
    <property type="match status" value="1"/>
</dbReference>
<protein>
    <recommendedName>
        <fullName evidence="6">Glycosyltransferase family 15 protein</fullName>
    </recommendedName>
</protein>
<evidence type="ECO:0000313" key="4">
    <source>
        <dbReference type="EMBL" id="KAF5330298.1"/>
    </source>
</evidence>
<dbReference type="EMBL" id="JAACJJ010000001">
    <property type="protein sequence ID" value="KAF5330298.1"/>
    <property type="molecule type" value="Genomic_DNA"/>
</dbReference>
<dbReference type="PANTHER" id="PTHR31121:SF6">
    <property type="entry name" value="ALPHA-1,2 MANNOSYLTRANSFERASE KTR1"/>
    <property type="match status" value="1"/>
</dbReference>
<name>A0A8H5FBH0_9AGAR</name>
<comment type="similarity">
    <text evidence="1">Belongs to the glycosyltransferase 15 family.</text>
</comment>
<evidence type="ECO:0000256" key="3">
    <source>
        <dbReference type="SAM" id="Phobius"/>
    </source>
</evidence>
<dbReference type="GO" id="GO:0000032">
    <property type="term" value="P:cell wall mannoprotein biosynthetic process"/>
    <property type="evidence" value="ECO:0007669"/>
    <property type="project" value="TreeGrafter"/>
</dbReference>
<proteinExistence type="inferred from homology"/>
<keyword evidence="3" id="KW-0812">Transmembrane</keyword>
<evidence type="ECO:0000256" key="2">
    <source>
        <dbReference type="ARBA" id="ARBA00022679"/>
    </source>
</evidence>
<dbReference type="GO" id="GO:0000026">
    <property type="term" value="F:alpha-1,2-mannosyltransferase activity"/>
    <property type="evidence" value="ECO:0007669"/>
    <property type="project" value="TreeGrafter"/>
</dbReference>
<keyword evidence="5" id="KW-1185">Reference proteome</keyword>
<accession>A0A8H5FBH0</accession>
<comment type="caution">
    <text evidence="4">The sequence shown here is derived from an EMBL/GenBank/DDBJ whole genome shotgun (WGS) entry which is preliminary data.</text>
</comment>
<feature type="transmembrane region" description="Helical" evidence="3">
    <location>
        <begin position="16"/>
        <end position="35"/>
    </location>
</feature>
<gene>
    <name evidence="4" type="ORF">D9619_005524</name>
</gene>
<dbReference type="InterPro" id="IPR029044">
    <property type="entry name" value="Nucleotide-diphossugar_trans"/>
</dbReference>
<dbReference type="GO" id="GO:0016020">
    <property type="term" value="C:membrane"/>
    <property type="evidence" value="ECO:0007669"/>
    <property type="project" value="InterPro"/>
</dbReference>
<keyword evidence="3" id="KW-1133">Transmembrane helix</keyword>
<organism evidence="4 5">
    <name type="scientific">Psilocybe cf. subviscida</name>
    <dbReference type="NCBI Taxonomy" id="2480587"/>
    <lineage>
        <taxon>Eukaryota</taxon>
        <taxon>Fungi</taxon>
        <taxon>Dikarya</taxon>
        <taxon>Basidiomycota</taxon>
        <taxon>Agaricomycotina</taxon>
        <taxon>Agaricomycetes</taxon>
        <taxon>Agaricomycetidae</taxon>
        <taxon>Agaricales</taxon>
        <taxon>Agaricineae</taxon>
        <taxon>Strophariaceae</taxon>
        <taxon>Psilocybe</taxon>
    </lineage>
</organism>
<dbReference type="GO" id="GO:0006487">
    <property type="term" value="P:protein N-linked glycosylation"/>
    <property type="evidence" value="ECO:0007669"/>
    <property type="project" value="TreeGrafter"/>
</dbReference>
<dbReference type="FunFam" id="3.90.550.10:FF:000051">
    <property type="entry name" value="Alpha-1,2-mannosyltransferase (Ktr4)"/>
    <property type="match status" value="1"/>
</dbReference>
<reference evidence="4 5" key="1">
    <citation type="journal article" date="2020" name="ISME J.">
        <title>Uncovering the hidden diversity of litter-decomposition mechanisms in mushroom-forming fungi.</title>
        <authorList>
            <person name="Floudas D."/>
            <person name="Bentzer J."/>
            <person name="Ahren D."/>
            <person name="Johansson T."/>
            <person name="Persson P."/>
            <person name="Tunlid A."/>
        </authorList>
    </citation>
    <scope>NUCLEOTIDE SEQUENCE [LARGE SCALE GENOMIC DNA]</scope>
    <source>
        <strain evidence="4 5">CBS 101986</strain>
    </source>
</reference>
<evidence type="ECO:0000256" key="1">
    <source>
        <dbReference type="ARBA" id="ARBA00007677"/>
    </source>
</evidence>
<dbReference type="AlphaFoldDB" id="A0A8H5FBH0"/>
<dbReference type="OrthoDB" id="439943at2759"/>
<sequence>MAAILPLQLQVSPKRLVFVVFVFILSLHYLFYVVFKDESPLPTLIDLQHHLGISRISQPRFDNSTKLAVDPEVRLDTAPPVSVEPTPPVVAEPNARANATFVLLCRNNDVNGAVASIQQMEDRFNRKHGYPWVLLNDEPFTDEFKNRVRILTDAPIHFGQVPREHWHQPDWVDEDHAKAGREKMVAQGIIYAGSVSYRNMCRYNSGFFFHHELLQPYRYYWRVEPDVKFFCDVNYDPFKFMQDNKKIYGYTISLVEWEATIPSLWSTVKEFVAKHPEYVSPDNSLAFLSDDGGNSYNLCHFWSNFEIADMDFWRGEAYQKFFDYLESKGGFYYERWGDAPVHSIAAALFARKDQIHFFRDIGYRHDNFQHCPSGNDWVKGRCSCDPNDSFDYGPGSCVKKHEELFL</sequence>
<keyword evidence="3" id="KW-0472">Membrane</keyword>
<dbReference type="SUPFAM" id="SSF53448">
    <property type="entry name" value="Nucleotide-diphospho-sugar transferases"/>
    <property type="match status" value="1"/>
</dbReference>
<dbReference type="GO" id="GO:0005794">
    <property type="term" value="C:Golgi apparatus"/>
    <property type="evidence" value="ECO:0007669"/>
    <property type="project" value="TreeGrafter"/>
</dbReference>
<dbReference type="Pfam" id="PF01793">
    <property type="entry name" value="Glyco_transf_15"/>
    <property type="match status" value="1"/>
</dbReference>